<accession>A0A4U7JK30</accession>
<evidence type="ECO:0000313" key="2">
    <source>
        <dbReference type="Proteomes" id="UP000306409"/>
    </source>
</evidence>
<proteinExistence type="predicted"/>
<dbReference type="RefSeq" id="WP_137696575.1">
    <property type="nucleotide sequence ID" value="NZ_CP061336.1"/>
</dbReference>
<dbReference type="OrthoDB" id="1701659at2"/>
<protein>
    <submittedName>
        <fullName evidence="1">Uncharacterized protein</fullName>
    </submittedName>
</protein>
<dbReference type="KEGG" id="rher:EHE19_007215"/>
<sequence>MEIEDFVLDDHYYETEAEGVLVKIHKDSMNQNTVAYANKILDLYFYKKPEIIEYILNYCVLDFYEGNYNRDEILERLKEADIEIVNDRWGCLSWKKHDLDEHIIQVEFNDEMQLSYVSIES</sequence>
<organism evidence="1 2">
    <name type="scientific">Ruminiclostridium herbifermentans</name>
    <dbReference type="NCBI Taxonomy" id="2488810"/>
    <lineage>
        <taxon>Bacteria</taxon>
        <taxon>Bacillati</taxon>
        <taxon>Bacillota</taxon>
        <taxon>Clostridia</taxon>
        <taxon>Eubacteriales</taxon>
        <taxon>Oscillospiraceae</taxon>
        <taxon>Ruminiclostridium</taxon>
    </lineage>
</organism>
<name>A0A4U7JK30_9FIRM</name>
<reference evidence="1 2" key="1">
    <citation type="submission" date="2020-09" db="EMBL/GenBank/DDBJ databases">
        <title>Characterization and genome sequencing of Ruminiclostridium sp. nov. MA18.</title>
        <authorList>
            <person name="Rettenmaier R."/>
            <person name="Kowollik M.-L."/>
            <person name="Liebl W."/>
            <person name="Zverlov V."/>
        </authorList>
    </citation>
    <scope>NUCLEOTIDE SEQUENCE [LARGE SCALE GENOMIC DNA]</scope>
    <source>
        <strain evidence="1 2">MA18</strain>
    </source>
</reference>
<dbReference type="AlphaFoldDB" id="A0A4U7JK30"/>
<dbReference type="EMBL" id="CP061336">
    <property type="protein sequence ID" value="QNU68204.1"/>
    <property type="molecule type" value="Genomic_DNA"/>
</dbReference>
<gene>
    <name evidence="1" type="ORF">EHE19_007215</name>
</gene>
<evidence type="ECO:0000313" key="1">
    <source>
        <dbReference type="EMBL" id="QNU68204.1"/>
    </source>
</evidence>
<keyword evidence="2" id="KW-1185">Reference proteome</keyword>
<dbReference type="Proteomes" id="UP000306409">
    <property type="component" value="Chromosome"/>
</dbReference>